<evidence type="ECO:0000256" key="1">
    <source>
        <dbReference type="ARBA" id="ARBA00006865"/>
    </source>
</evidence>
<dbReference type="InterPro" id="IPR050546">
    <property type="entry name" value="Glycosyl_Hydrlase_16"/>
</dbReference>
<accession>A0A382D4H9</accession>
<proteinExistence type="inferred from homology"/>
<gene>
    <name evidence="3" type="ORF">METZ01_LOCUS186069</name>
</gene>
<dbReference type="Pfam" id="PF00722">
    <property type="entry name" value="Glyco_hydro_16"/>
    <property type="match status" value="1"/>
</dbReference>
<dbReference type="AlphaFoldDB" id="A0A382D4H9"/>
<name>A0A382D4H9_9ZZZZ</name>
<reference evidence="3" key="1">
    <citation type="submission" date="2018-05" db="EMBL/GenBank/DDBJ databases">
        <authorList>
            <person name="Lanie J.A."/>
            <person name="Ng W.-L."/>
            <person name="Kazmierczak K.M."/>
            <person name="Andrzejewski T.M."/>
            <person name="Davidsen T.M."/>
            <person name="Wayne K.J."/>
            <person name="Tettelin H."/>
            <person name="Glass J.I."/>
            <person name="Rusch D."/>
            <person name="Podicherti R."/>
            <person name="Tsui H.-C.T."/>
            <person name="Winkler M.E."/>
        </authorList>
    </citation>
    <scope>NUCLEOTIDE SEQUENCE</scope>
</reference>
<comment type="similarity">
    <text evidence="1">Belongs to the glycosyl hydrolase 16 family.</text>
</comment>
<dbReference type="InterPro" id="IPR013320">
    <property type="entry name" value="ConA-like_dom_sf"/>
</dbReference>
<dbReference type="EMBL" id="UINC01037554">
    <property type="protein sequence ID" value="SVB33215.1"/>
    <property type="molecule type" value="Genomic_DNA"/>
</dbReference>
<organism evidence="3">
    <name type="scientific">marine metagenome</name>
    <dbReference type="NCBI Taxonomy" id="408172"/>
    <lineage>
        <taxon>unclassified sequences</taxon>
        <taxon>metagenomes</taxon>
        <taxon>ecological metagenomes</taxon>
    </lineage>
</organism>
<dbReference type="GO" id="GO:0005975">
    <property type="term" value="P:carbohydrate metabolic process"/>
    <property type="evidence" value="ECO:0007669"/>
    <property type="project" value="InterPro"/>
</dbReference>
<dbReference type="GO" id="GO:0004553">
    <property type="term" value="F:hydrolase activity, hydrolyzing O-glycosyl compounds"/>
    <property type="evidence" value="ECO:0007669"/>
    <property type="project" value="InterPro"/>
</dbReference>
<protein>
    <recommendedName>
        <fullName evidence="2">GH16 domain-containing protein</fullName>
    </recommendedName>
</protein>
<dbReference type="Gene3D" id="2.60.120.200">
    <property type="match status" value="1"/>
</dbReference>
<dbReference type="InterPro" id="IPR000757">
    <property type="entry name" value="Beta-glucanase-like"/>
</dbReference>
<dbReference type="PANTHER" id="PTHR10963:SF55">
    <property type="entry name" value="GLYCOSIDE HYDROLASE FAMILY 16 PROTEIN"/>
    <property type="match status" value="1"/>
</dbReference>
<dbReference type="PANTHER" id="PTHR10963">
    <property type="entry name" value="GLYCOSYL HYDROLASE-RELATED"/>
    <property type="match status" value="1"/>
</dbReference>
<dbReference type="CDD" id="cd08023">
    <property type="entry name" value="GH16_laminarinase_like"/>
    <property type="match status" value="1"/>
</dbReference>
<sequence>MMSSIISLDQVPEEYKLVWSDEFEVDGEPDQNHWAYEYGFVRNQELQWYQPDNAFCHMGTLVIEGRRQRKPNPNYQKGDNDWRKNRPFVEYTSSCLTTRGLHSWKYGVFEVKARIKTQNGLWPAIWFLGVEGEWPSCGEIDLMEYYRGNILANACWGTRQRWQPKWNVSKEPLSFFSDPKWDQKFHLWRMKWDNQKITLSVDEILLNTIDLNQTINTNNKGPRNPFHQPHYLLLNLAIGGQNGGNPTQTPFPSRYEIDFVRVYQKTNK</sequence>
<evidence type="ECO:0000313" key="3">
    <source>
        <dbReference type="EMBL" id="SVB33215.1"/>
    </source>
</evidence>
<evidence type="ECO:0000259" key="2">
    <source>
        <dbReference type="PROSITE" id="PS51762"/>
    </source>
</evidence>
<dbReference type="SUPFAM" id="SSF49899">
    <property type="entry name" value="Concanavalin A-like lectins/glucanases"/>
    <property type="match status" value="1"/>
</dbReference>
<feature type="domain" description="GH16" evidence="2">
    <location>
        <begin position="6"/>
        <end position="268"/>
    </location>
</feature>
<dbReference type="PROSITE" id="PS51762">
    <property type="entry name" value="GH16_2"/>
    <property type="match status" value="1"/>
</dbReference>